<keyword evidence="7" id="KW-1185">Reference proteome</keyword>
<dbReference type="PANTHER" id="PTHR43617">
    <property type="entry name" value="L-AMINO ACID N-ACETYLTRANSFERASE"/>
    <property type="match status" value="1"/>
</dbReference>
<dbReference type="InterPro" id="IPR050276">
    <property type="entry name" value="MshD_Acetyltransferase"/>
</dbReference>
<keyword evidence="1 4" id="KW-0808">Transferase</keyword>
<evidence type="ECO:0000313" key="7">
    <source>
        <dbReference type="Proteomes" id="UP000820669"/>
    </source>
</evidence>
<feature type="binding site" evidence="4">
    <location>
        <position position="234"/>
    </location>
    <ligand>
        <name>1D-myo-inositol 2-(L-cysteinylamino)-2-deoxy-alpha-D-glucopyranoside</name>
        <dbReference type="ChEBI" id="CHEBI:58887"/>
    </ligand>
</feature>
<dbReference type="HAMAP" id="MF_01698">
    <property type="entry name" value="MshD"/>
    <property type="match status" value="1"/>
</dbReference>
<dbReference type="SUPFAM" id="SSF55729">
    <property type="entry name" value="Acyl-CoA N-acyltransferases (Nat)"/>
    <property type="match status" value="1"/>
</dbReference>
<name>A0ABX1SDN8_9PSEU</name>
<dbReference type="PANTHER" id="PTHR43617:SF31">
    <property type="entry name" value="MYCOTHIOL ACETYLTRANSFERASE"/>
    <property type="match status" value="1"/>
</dbReference>
<dbReference type="RefSeq" id="WP_169382083.1">
    <property type="nucleotide sequence ID" value="NZ_JAAXLA010000025.1"/>
</dbReference>
<proteinExistence type="inferred from homology"/>
<keyword evidence="3 4" id="KW-0012">Acyltransferase</keyword>
<comment type="subunit">
    <text evidence="4">Monomer.</text>
</comment>
<dbReference type="PIRSF" id="PIRSF021524">
    <property type="entry name" value="MSH_acetyltransferase"/>
    <property type="match status" value="1"/>
</dbReference>
<gene>
    <name evidence="4 6" type="primary">mshD</name>
    <name evidence="6" type="ORF">HF526_15175</name>
</gene>
<dbReference type="CDD" id="cd04301">
    <property type="entry name" value="NAT_SF"/>
    <property type="match status" value="2"/>
</dbReference>
<evidence type="ECO:0000256" key="3">
    <source>
        <dbReference type="ARBA" id="ARBA00023315"/>
    </source>
</evidence>
<dbReference type="EMBL" id="JAAXLA010000025">
    <property type="protein sequence ID" value="NMH98637.1"/>
    <property type="molecule type" value="Genomic_DNA"/>
</dbReference>
<comment type="caution">
    <text evidence="6">The sequence shown here is derived from an EMBL/GenBank/DDBJ whole genome shotgun (WGS) entry which is preliminary data.</text>
</comment>
<dbReference type="Proteomes" id="UP000820669">
    <property type="component" value="Unassembled WGS sequence"/>
</dbReference>
<comment type="caution">
    <text evidence="4">Lacks conserved residue(s) required for the propagation of feature annotation.</text>
</comment>
<evidence type="ECO:0000256" key="2">
    <source>
        <dbReference type="ARBA" id="ARBA00022737"/>
    </source>
</evidence>
<feature type="binding site" evidence="4">
    <location>
        <position position="221"/>
    </location>
    <ligand>
        <name>1D-myo-inositol 2-(L-cysteinylamino)-2-deoxy-alpha-D-glucopyranoside</name>
        <dbReference type="ChEBI" id="CHEBI:58887"/>
    </ligand>
</feature>
<dbReference type="InterPro" id="IPR017813">
    <property type="entry name" value="Mycothiol_AcTrfase"/>
</dbReference>
<feature type="binding site" evidence="4">
    <location>
        <position position="36"/>
    </location>
    <ligand>
        <name>1D-myo-inositol 2-(L-cysteinylamino)-2-deoxy-alpha-D-glucopyranoside</name>
        <dbReference type="ChEBI" id="CHEBI:58887"/>
    </ligand>
</feature>
<reference evidence="6 7" key="1">
    <citation type="submission" date="2020-04" db="EMBL/GenBank/DDBJ databases">
        <authorList>
            <person name="Klaysubun C."/>
            <person name="Duangmal K."/>
            <person name="Lipun K."/>
        </authorList>
    </citation>
    <scope>NUCLEOTIDE SEQUENCE [LARGE SCALE GENOMIC DNA]</scope>
    <source>
        <strain evidence="6 7">K10HN5</strain>
    </source>
</reference>
<evidence type="ECO:0000313" key="6">
    <source>
        <dbReference type="EMBL" id="NMH98637.1"/>
    </source>
</evidence>
<evidence type="ECO:0000256" key="1">
    <source>
        <dbReference type="ARBA" id="ARBA00022679"/>
    </source>
</evidence>
<feature type="binding site" evidence="4">
    <location>
        <begin position="80"/>
        <end position="82"/>
    </location>
    <ligand>
        <name>acetyl-CoA</name>
        <dbReference type="ChEBI" id="CHEBI:57288"/>
        <label>1</label>
    </ligand>
</feature>
<dbReference type="EC" id="2.3.1.189" evidence="4"/>
<feature type="binding site" evidence="4">
    <location>
        <position position="181"/>
    </location>
    <ligand>
        <name>1D-myo-inositol 2-(L-cysteinylamino)-2-deoxy-alpha-D-glucopyranoside</name>
        <dbReference type="ChEBI" id="CHEBI:58887"/>
    </ligand>
</feature>
<protein>
    <recommendedName>
        <fullName evidence="4">Mycothiol acetyltransferase</fullName>
        <shortName evidence="4">MSH acetyltransferase</shortName>
        <ecNumber evidence="4">2.3.1.189</ecNumber>
    </recommendedName>
    <alternativeName>
        <fullName evidence="4">Mycothiol synthase</fullName>
    </alternativeName>
</protein>
<dbReference type="NCBIfam" id="TIGR03448">
    <property type="entry name" value="mycothiol_MshD"/>
    <property type="match status" value="1"/>
</dbReference>
<comment type="function">
    <text evidence="4">Catalyzes the transfer of acetyl from acetyl-CoA to desacetylmycothiol (Cys-GlcN-Ins) to form mycothiol.</text>
</comment>
<evidence type="ECO:0000259" key="5">
    <source>
        <dbReference type="PROSITE" id="PS51186"/>
    </source>
</evidence>
<feature type="domain" description="N-acetyltransferase" evidence="5">
    <location>
        <begin position="4"/>
        <end position="146"/>
    </location>
</feature>
<accession>A0ABX1SDN8</accession>
<feature type="domain" description="N-acetyltransferase" evidence="5">
    <location>
        <begin position="154"/>
        <end position="300"/>
    </location>
</feature>
<feature type="binding site" evidence="4">
    <location>
        <position position="272"/>
    </location>
    <ligand>
        <name>1D-myo-inositol 2-(L-cysteinylamino)-2-deoxy-alpha-D-glucopyranoside</name>
        <dbReference type="ChEBI" id="CHEBI:58887"/>
    </ligand>
</feature>
<comment type="similarity">
    <text evidence="4">Belongs to the acetyltransferase family. MshD subfamily.</text>
</comment>
<dbReference type="GO" id="GO:0035447">
    <property type="term" value="F:mycothiol synthase activity"/>
    <property type="evidence" value="ECO:0007669"/>
    <property type="project" value="UniProtKB-EC"/>
</dbReference>
<evidence type="ECO:0000256" key="4">
    <source>
        <dbReference type="HAMAP-Rule" id="MF_01698"/>
    </source>
</evidence>
<dbReference type="InterPro" id="IPR016181">
    <property type="entry name" value="Acyl_CoA_acyltransferase"/>
</dbReference>
<dbReference type="PROSITE" id="PS51186">
    <property type="entry name" value="GNAT"/>
    <property type="match status" value="2"/>
</dbReference>
<comment type="catalytic activity">
    <reaction evidence="4">
        <text>1D-myo-inositol 2-(L-cysteinylamino)-2-deoxy-alpha-D-glucopyranoside + acetyl-CoA = mycothiol + CoA + H(+)</text>
        <dbReference type="Rhea" id="RHEA:26172"/>
        <dbReference type="ChEBI" id="CHEBI:15378"/>
        <dbReference type="ChEBI" id="CHEBI:16768"/>
        <dbReference type="ChEBI" id="CHEBI:57287"/>
        <dbReference type="ChEBI" id="CHEBI:57288"/>
        <dbReference type="ChEBI" id="CHEBI:58887"/>
        <dbReference type="EC" id="2.3.1.189"/>
    </reaction>
</comment>
<feature type="binding site" evidence="4">
    <location>
        <begin position="277"/>
        <end position="282"/>
    </location>
    <ligand>
        <name>acetyl-CoA</name>
        <dbReference type="ChEBI" id="CHEBI:57288"/>
        <label>2</label>
    </ligand>
</feature>
<dbReference type="Pfam" id="PF00583">
    <property type="entry name" value="Acetyltransf_1"/>
    <property type="match status" value="2"/>
</dbReference>
<dbReference type="Gene3D" id="3.40.630.30">
    <property type="match status" value="1"/>
</dbReference>
<sequence length="300" mass="32416">MTQLSFRTGLDQAETTAVTALADAATEEDGTAPLSEQILLNLRHGTVDGSVLHVLAGSAAAPTGYAQLDLSGSDGAVAELAVHPAHRRSGIGAALVEALLQRAGGRPLWLWAHGEHPGATRLAERFGFSRARVLWQLHRSLTEPLPPVELPDGVRLRAFVPGQDEAEFLRVNNAAFDWHPEQGGWDTDQVARREAESWFDPAGFLLAVGPDGRLLGFHWTKVHPGAGSEAPMGEVYVLGVDPAARGRRLGSGLTLAGLHHLRDRGLQQVMLYVEADNDAAVRVYRNLGFTLRNTDVAYRR</sequence>
<keyword evidence="2 4" id="KW-0677">Repeat</keyword>
<feature type="binding site" evidence="4">
    <location>
        <begin position="238"/>
        <end position="240"/>
    </location>
    <ligand>
        <name>acetyl-CoA</name>
        <dbReference type="ChEBI" id="CHEBI:57288"/>
        <label>2</label>
    </ligand>
</feature>
<organism evidence="6 7">
    <name type="scientific">Pseudonocardia acidicola</name>
    <dbReference type="NCBI Taxonomy" id="2724939"/>
    <lineage>
        <taxon>Bacteria</taxon>
        <taxon>Bacillati</taxon>
        <taxon>Actinomycetota</taxon>
        <taxon>Actinomycetes</taxon>
        <taxon>Pseudonocardiales</taxon>
        <taxon>Pseudonocardiaceae</taxon>
        <taxon>Pseudonocardia</taxon>
    </lineage>
</organism>
<dbReference type="InterPro" id="IPR000182">
    <property type="entry name" value="GNAT_dom"/>
</dbReference>